<dbReference type="Pfam" id="PF00149">
    <property type="entry name" value="Metallophos"/>
    <property type="match status" value="1"/>
</dbReference>
<sequence length="276" mass="30217">MMAKPERAPRRSPGGGGTAGELVYAIGDIHGSYELLKELLAAVARDYAGRAKGRRPILIFLGDYIDRGPQSTSVLETMLWLQRREDIETHLLKGNHEQGLLAFVDSPEEGSGWLRFGGVETLASYGVAPPDPVKGPQAYVRARDELLEAMPASHLRLLQRLELMAIIGDYAFVHAGIRPGTALKAQTERDLLWIREGFLDAPQAFEKIIVHGHTWIGEDPQMLENRIGVDTGAYETGVLTALRLDDGQRGILQAGRGAQWRRAPPGVGGELVITRA</sequence>
<feature type="domain" description="Calcineurin-like phosphoesterase" evidence="1">
    <location>
        <begin position="23"/>
        <end position="214"/>
    </location>
</feature>
<evidence type="ECO:0000259" key="1">
    <source>
        <dbReference type="Pfam" id="PF00149"/>
    </source>
</evidence>
<keyword evidence="3" id="KW-1185">Reference proteome</keyword>
<dbReference type="GO" id="GO:0110154">
    <property type="term" value="P:RNA decapping"/>
    <property type="evidence" value="ECO:0007669"/>
    <property type="project" value="TreeGrafter"/>
</dbReference>
<dbReference type="PANTHER" id="PTHR42850">
    <property type="entry name" value="METALLOPHOSPHOESTERASE"/>
    <property type="match status" value="1"/>
</dbReference>
<gene>
    <name evidence="2" type="ORF">DJ021_13465</name>
</gene>
<evidence type="ECO:0000313" key="2">
    <source>
        <dbReference type="EMBL" id="RAK60744.1"/>
    </source>
</evidence>
<comment type="caution">
    <text evidence="2">The sequence shown here is derived from an EMBL/GenBank/DDBJ whole genome shotgun (WGS) entry which is preliminary data.</text>
</comment>
<dbReference type="PANTHER" id="PTHR42850:SF4">
    <property type="entry name" value="ZINC-DEPENDENT ENDOPOLYPHOSPHATASE"/>
    <property type="match status" value="1"/>
</dbReference>
<dbReference type="SUPFAM" id="SSF56300">
    <property type="entry name" value="Metallo-dependent phosphatases"/>
    <property type="match status" value="1"/>
</dbReference>
<dbReference type="RefSeq" id="WP_111458036.1">
    <property type="nucleotide sequence ID" value="NZ_QFYP01000001.1"/>
</dbReference>
<dbReference type="AlphaFoldDB" id="A0A328B4F6"/>
<dbReference type="Gene3D" id="3.60.21.10">
    <property type="match status" value="1"/>
</dbReference>
<dbReference type="InterPro" id="IPR029052">
    <property type="entry name" value="Metallo-depent_PP-like"/>
</dbReference>
<dbReference type="CDD" id="cd00144">
    <property type="entry name" value="MPP_PPP_family"/>
    <property type="match status" value="1"/>
</dbReference>
<proteinExistence type="predicted"/>
<dbReference type="GO" id="GO:0008803">
    <property type="term" value="F:bis(5'-nucleosyl)-tetraphosphatase (symmetrical) activity"/>
    <property type="evidence" value="ECO:0007669"/>
    <property type="project" value="TreeGrafter"/>
</dbReference>
<dbReference type="OrthoDB" id="9807890at2"/>
<dbReference type="EMBL" id="QFYP01000001">
    <property type="protein sequence ID" value="RAK60744.1"/>
    <property type="molecule type" value="Genomic_DNA"/>
</dbReference>
<dbReference type="InterPro" id="IPR004843">
    <property type="entry name" value="Calcineurin-like_PHP"/>
</dbReference>
<evidence type="ECO:0000313" key="3">
    <source>
        <dbReference type="Proteomes" id="UP000249842"/>
    </source>
</evidence>
<name>A0A328B4F6_9CAUL</name>
<dbReference type="Proteomes" id="UP000249842">
    <property type="component" value="Unassembled WGS sequence"/>
</dbReference>
<protein>
    <submittedName>
        <fullName evidence="2">Serine/threonine protein phosphatase</fullName>
    </submittedName>
</protein>
<dbReference type="GO" id="GO:0005737">
    <property type="term" value="C:cytoplasm"/>
    <property type="evidence" value="ECO:0007669"/>
    <property type="project" value="TreeGrafter"/>
</dbReference>
<organism evidence="2 3">
    <name type="scientific">Phenylobacterium hankyongense</name>
    <dbReference type="NCBI Taxonomy" id="1813876"/>
    <lineage>
        <taxon>Bacteria</taxon>
        <taxon>Pseudomonadati</taxon>
        <taxon>Pseudomonadota</taxon>
        <taxon>Alphaproteobacteria</taxon>
        <taxon>Caulobacterales</taxon>
        <taxon>Caulobacteraceae</taxon>
        <taxon>Phenylobacterium</taxon>
    </lineage>
</organism>
<dbReference type="GO" id="GO:0016791">
    <property type="term" value="F:phosphatase activity"/>
    <property type="evidence" value="ECO:0007669"/>
    <property type="project" value="TreeGrafter"/>
</dbReference>
<reference evidence="3" key="1">
    <citation type="submission" date="2018-05" db="EMBL/GenBank/DDBJ databases">
        <authorList>
            <person name="Li X."/>
        </authorList>
    </citation>
    <scope>NUCLEOTIDE SEQUENCE [LARGE SCALE GENOMIC DNA]</scope>
    <source>
        <strain evidence="3">HKS-05</strain>
    </source>
</reference>
<accession>A0A328B4F6</accession>
<dbReference type="InterPro" id="IPR050126">
    <property type="entry name" value="Ap4A_hydrolase"/>
</dbReference>